<gene>
    <name evidence="1" type="ORF">GCM10008906_33510</name>
</gene>
<evidence type="ECO:0000313" key="1">
    <source>
        <dbReference type="EMBL" id="GAA0746188.1"/>
    </source>
</evidence>
<accession>A0ABN1JT96</accession>
<keyword evidence="2" id="KW-1185">Reference proteome</keyword>
<protein>
    <submittedName>
        <fullName evidence="1">Uncharacterized protein</fullName>
    </submittedName>
</protein>
<evidence type="ECO:0000313" key="2">
    <source>
        <dbReference type="Proteomes" id="UP001501510"/>
    </source>
</evidence>
<comment type="caution">
    <text evidence="1">The sequence shown here is derived from an EMBL/GenBank/DDBJ whole genome shotgun (WGS) entry which is preliminary data.</text>
</comment>
<name>A0ABN1JT96_9CLOT</name>
<sequence length="45" mass="5127">MTFVKIDNNLSKSQIESKAKNLGMEYPQDMKVINKANSNKPKKSK</sequence>
<dbReference type="RefSeq" id="WP_343763502.1">
    <property type="nucleotide sequence ID" value="NZ_BAAACG010000019.1"/>
</dbReference>
<dbReference type="EMBL" id="BAAACG010000019">
    <property type="protein sequence ID" value="GAA0746188.1"/>
    <property type="molecule type" value="Genomic_DNA"/>
</dbReference>
<proteinExistence type="predicted"/>
<organism evidence="1 2">
    <name type="scientific">Clostridium oceanicum</name>
    <dbReference type="NCBI Taxonomy" id="1543"/>
    <lineage>
        <taxon>Bacteria</taxon>
        <taxon>Bacillati</taxon>
        <taxon>Bacillota</taxon>
        <taxon>Clostridia</taxon>
        <taxon>Eubacteriales</taxon>
        <taxon>Clostridiaceae</taxon>
        <taxon>Clostridium</taxon>
    </lineage>
</organism>
<reference evidence="1 2" key="1">
    <citation type="journal article" date="2019" name="Int. J. Syst. Evol. Microbiol.">
        <title>The Global Catalogue of Microorganisms (GCM) 10K type strain sequencing project: providing services to taxonomists for standard genome sequencing and annotation.</title>
        <authorList>
            <consortium name="The Broad Institute Genomics Platform"/>
            <consortium name="The Broad Institute Genome Sequencing Center for Infectious Disease"/>
            <person name="Wu L."/>
            <person name="Ma J."/>
        </authorList>
    </citation>
    <scope>NUCLEOTIDE SEQUENCE [LARGE SCALE GENOMIC DNA]</scope>
    <source>
        <strain evidence="1 2">JCM 1407</strain>
    </source>
</reference>
<dbReference type="Proteomes" id="UP001501510">
    <property type="component" value="Unassembled WGS sequence"/>
</dbReference>